<reference evidence="2 3" key="1">
    <citation type="journal article" date="2019" name="New Phytol.">
        <title>Comparative genomics reveals unique wood-decay strategies and fruiting body development in the Schizophyllaceae.</title>
        <authorList>
            <person name="Almasi E."/>
            <person name="Sahu N."/>
            <person name="Krizsan K."/>
            <person name="Balint B."/>
            <person name="Kovacs G.M."/>
            <person name="Kiss B."/>
            <person name="Cseklye J."/>
            <person name="Drula E."/>
            <person name="Henrissat B."/>
            <person name="Nagy I."/>
            <person name="Chovatia M."/>
            <person name="Adam C."/>
            <person name="LaButti K."/>
            <person name="Lipzen A."/>
            <person name="Riley R."/>
            <person name="Grigoriev I.V."/>
            <person name="Nagy L.G."/>
        </authorList>
    </citation>
    <scope>NUCLEOTIDE SEQUENCE [LARGE SCALE GENOMIC DNA]</scope>
    <source>
        <strain evidence="2 3">NL-1724</strain>
    </source>
</reference>
<dbReference type="Proteomes" id="UP000320762">
    <property type="component" value="Unassembled WGS sequence"/>
</dbReference>
<feature type="region of interest" description="Disordered" evidence="1">
    <location>
        <begin position="475"/>
        <end position="498"/>
    </location>
</feature>
<feature type="compositionally biased region" description="Polar residues" evidence="1">
    <location>
        <begin position="328"/>
        <end position="351"/>
    </location>
</feature>
<protein>
    <submittedName>
        <fullName evidence="2">Uncharacterized protein</fullName>
    </submittedName>
</protein>
<evidence type="ECO:0000256" key="1">
    <source>
        <dbReference type="SAM" id="MobiDB-lite"/>
    </source>
</evidence>
<dbReference type="AlphaFoldDB" id="A0A550CE06"/>
<feature type="region of interest" description="Disordered" evidence="1">
    <location>
        <begin position="513"/>
        <end position="688"/>
    </location>
</feature>
<feature type="region of interest" description="Disordered" evidence="1">
    <location>
        <begin position="324"/>
        <end position="355"/>
    </location>
</feature>
<feature type="compositionally biased region" description="Polar residues" evidence="1">
    <location>
        <begin position="434"/>
        <end position="457"/>
    </location>
</feature>
<keyword evidence="3" id="KW-1185">Reference proteome</keyword>
<feature type="compositionally biased region" description="Low complexity" evidence="1">
    <location>
        <begin position="155"/>
        <end position="166"/>
    </location>
</feature>
<name>A0A550CE06_9AGAR</name>
<evidence type="ECO:0000313" key="2">
    <source>
        <dbReference type="EMBL" id="TRM63028.1"/>
    </source>
</evidence>
<feature type="compositionally biased region" description="Polar residues" evidence="1">
    <location>
        <begin position="184"/>
        <end position="197"/>
    </location>
</feature>
<feature type="region of interest" description="Disordered" evidence="1">
    <location>
        <begin position="64"/>
        <end position="166"/>
    </location>
</feature>
<feature type="compositionally biased region" description="Low complexity" evidence="1">
    <location>
        <begin position="111"/>
        <end position="129"/>
    </location>
</feature>
<feature type="compositionally biased region" description="Low complexity" evidence="1">
    <location>
        <begin position="408"/>
        <end position="422"/>
    </location>
</feature>
<comment type="caution">
    <text evidence="2">The sequence shown here is derived from an EMBL/GenBank/DDBJ whole genome shotgun (WGS) entry which is preliminary data.</text>
</comment>
<dbReference type="OrthoDB" id="3271131at2759"/>
<dbReference type="EMBL" id="VDMD01000011">
    <property type="protein sequence ID" value="TRM63028.1"/>
    <property type="molecule type" value="Genomic_DNA"/>
</dbReference>
<gene>
    <name evidence="2" type="ORF">BD626DRAFT_44875</name>
</gene>
<feature type="compositionally biased region" description="Low complexity" evidence="1">
    <location>
        <begin position="622"/>
        <end position="648"/>
    </location>
</feature>
<feature type="compositionally biased region" description="Polar residues" evidence="1">
    <location>
        <begin position="369"/>
        <end position="390"/>
    </location>
</feature>
<dbReference type="STRING" id="97359.A0A550CE06"/>
<accession>A0A550CE06</accession>
<feature type="region of interest" description="Disordered" evidence="1">
    <location>
        <begin position="369"/>
        <end position="460"/>
    </location>
</feature>
<evidence type="ECO:0000313" key="3">
    <source>
        <dbReference type="Proteomes" id="UP000320762"/>
    </source>
</evidence>
<organism evidence="2 3">
    <name type="scientific">Schizophyllum amplum</name>
    <dbReference type="NCBI Taxonomy" id="97359"/>
    <lineage>
        <taxon>Eukaryota</taxon>
        <taxon>Fungi</taxon>
        <taxon>Dikarya</taxon>
        <taxon>Basidiomycota</taxon>
        <taxon>Agaricomycotina</taxon>
        <taxon>Agaricomycetes</taxon>
        <taxon>Agaricomycetidae</taxon>
        <taxon>Agaricales</taxon>
        <taxon>Schizophyllaceae</taxon>
        <taxon>Schizophyllum</taxon>
    </lineage>
</organism>
<feature type="region of interest" description="Disordered" evidence="1">
    <location>
        <begin position="179"/>
        <end position="253"/>
    </location>
</feature>
<sequence length="749" mass="80476">MASDWGFNFRQGYFHDSDDSDAGDEGAPKTETELIQEFDLGSRDEAGVKYKPNPFSIAKINAAARGATAPNKPVKAAVQRKQSTTKKGGASTIEQAFKIQATRSKPRQAVTSTVPPLSRPSTTRTTGPRNDGQSRTPLSPFTNLQHASRPRKAVPARTNAPAASSSTAAILRATNQAHIPPQPALQNSPPSTQQAAPTAQGPVSPHASSLTSALAPTLRLPTHTGASHPTFKPRPRNVRSSPPRPTPLRNFAYPSASLAHPSASFSSPLRATARNFRTPAPQSSPIHARAAFSAHVRPVLPQHRHALPQITSAASRRRDDLMSPFRESASSPLDQHGSPSVLNNSPSPTRPSRQHIGASCALPKALTPSRVQLSQSGSRSCVQRSSNVAQHSPGITPPYNAPQKSQRPSSITTTTRESTPPTLSVPQKRCILSPQPTGSRPLNSSGSDIPNAYTTSFGDPDEEWRTLSATSAKRRKTSDILKRGGACKPGEKGVRTSGMFRMPGLLGRAAANENVRKSGVSPTSKRRVITFLPPPLVSKSEPKPEGEHAYGKEAGQASGPEGGRAPSSPVRNNGQASDAMDEVDEKPRFRFGVEGDDDRNMAMDELPTVIDDSGLSRPRRQSTPNRRPSSFSRRPSSPLTALSSSPTLVRANPKTPVRKYASSYQEQEASYVDNDKDDMPASYDDVPVPYADETHAAYADGIHVSYADGTHAAYDDDNLPTSYDNDVPIPFDMAEVRQRFPALKARLRS</sequence>
<feature type="compositionally biased region" description="Polar residues" evidence="1">
    <location>
        <begin position="131"/>
        <end position="146"/>
    </location>
</feature>
<proteinExistence type="predicted"/>
<feature type="compositionally biased region" description="Basic and acidic residues" evidence="1">
    <location>
        <begin position="585"/>
        <end position="602"/>
    </location>
</feature>
<feature type="compositionally biased region" description="Basic and acidic residues" evidence="1">
    <location>
        <begin position="540"/>
        <end position="551"/>
    </location>
</feature>